<dbReference type="Proteomes" id="UP000295375">
    <property type="component" value="Unassembled WGS sequence"/>
</dbReference>
<dbReference type="EMBL" id="SNYM01000007">
    <property type="protein sequence ID" value="TDQ48278.1"/>
    <property type="molecule type" value="Genomic_DNA"/>
</dbReference>
<keyword evidence="3" id="KW-1185">Reference proteome</keyword>
<feature type="signal peptide" evidence="1">
    <location>
        <begin position="1"/>
        <end position="22"/>
    </location>
</feature>
<protein>
    <recommendedName>
        <fullName evidence="4">Lipid A deacylase LpxR family protein</fullName>
    </recommendedName>
</protein>
<evidence type="ECO:0000313" key="3">
    <source>
        <dbReference type="Proteomes" id="UP000295375"/>
    </source>
</evidence>
<comment type="caution">
    <text evidence="2">The sequence shown here is derived from an EMBL/GenBank/DDBJ whole genome shotgun (WGS) entry which is preliminary data.</text>
</comment>
<dbReference type="Pfam" id="PF09982">
    <property type="entry name" value="LpxR"/>
    <property type="match status" value="1"/>
</dbReference>
<keyword evidence="1" id="KW-0732">Signal</keyword>
<dbReference type="AlphaFoldDB" id="A0A4R6UMG2"/>
<evidence type="ECO:0008006" key="4">
    <source>
        <dbReference type="Google" id="ProtNLM"/>
    </source>
</evidence>
<organism evidence="2 3">
    <name type="scientific">Permianibacter aggregans</name>
    <dbReference type="NCBI Taxonomy" id="1510150"/>
    <lineage>
        <taxon>Bacteria</taxon>
        <taxon>Pseudomonadati</taxon>
        <taxon>Pseudomonadota</taxon>
        <taxon>Gammaproteobacteria</taxon>
        <taxon>Pseudomonadales</taxon>
        <taxon>Pseudomonadaceae</taxon>
        <taxon>Permianibacter</taxon>
    </lineage>
</organism>
<dbReference type="InterPro" id="IPR018707">
    <property type="entry name" value="LpxR"/>
</dbReference>
<reference evidence="2 3" key="1">
    <citation type="submission" date="2019-03" db="EMBL/GenBank/DDBJ databases">
        <title>Genomic Encyclopedia of Type Strains, Phase IV (KMG-IV): sequencing the most valuable type-strain genomes for metagenomic binning, comparative biology and taxonomic classification.</title>
        <authorList>
            <person name="Goeker M."/>
        </authorList>
    </citation>
    <scope>NUCLEOTIDE SEQUENCE [LARGE SCALE GENOMIC DNA]</scope>
    <source>
        <strain evidence="2 3">DSM 103792</strain>
    </source>
</reference>
<evidence type="ECO:0000313" key="2">
    <source>
        <dbReference type="EMBL" id="TDQ48278.1"/>
    </source>
</evidence>
<name>A0A4R6UMG2_9GAMM</name>
<sequence>MNKLLRNSLATALVLLSPVTLAADPEPAETGWAFYIDNDLLTPGHRDRDYTGGFSLTRSGRDVADGFASLEPVRASIDRLFGVQGLYQDNGLTRHSQEVGITTFTPADLDDLNAQQGDRPYASLLYFSQSTAHIDPHREVAYLSTLTVGLLGLELIGELQTDLHKAFGATEPQGWDNQISNGGEPTFRYSVARTARNWSGSFAGFEGESTTALRASAGYLTQLTFGMATRVGEIHSPWWSYNPQLADYAEKTVPVAAAEGGAEQYFWAGFSVHWRLYNAFLQGQFRDSAVTFSANELEPLVAEAWLGYTLASENGWRFSYVLRAMSSEIKNGPGDRSLIWGGLTISQAF</sequence>
<dbReference type="RefSeq" id="WP_133590023.1">
    <property type="nucleotide sequence ID" value="NZ_CP037953.1"/>
</dbReference>
<evidence type="ECO:0000256" key="1">
    <source>
        <dbReference type="SAM" id="SignalP"/>
    </source>
</evidence>
<dbReference type="OrthoDB" id="9776275at2"/>
<dbReference type="InterPro" id="IPR037107">
    <property type="entry name" value="Put_OMP_sf"/>
</dbReference>
<dbReference type="Gene3D" id="2.40.128.140">
    <property type="entry name" value="Outer membrane protein"/>
    <property type="match status" value="1"/>
</dbReference>
<feature type="chain" id="PRO_5020900759" description="Lipid A deacylase LpxR family protein" evidence="1">
    <location>
        <begin position="23"/>
        <end position="349"/>
    </location>
</feature>
<gene>
    <name evidence="2" type="ORF">EV696_10714</name>
</gene>
<proteinExistence type="predicted"/>
<accession>A0A4R6UMG2</accession>